<dbReference type="InterPro" id="IPR032820">
    <property type="entry name" value="ATPase_put"/>
</dbReference>
<gene>
    <name evidence="2" type="ORF">LCGC14_0078910</name>
</gene>
<keyword evidence="1" id="KW-1133">Transmembrane helix</keyword>
<keyword evidence="1" id="KW-0812">Transmembrane</keyword>
<dbReference type="AlphaFoldDB" id="A0A0F9VIX9"/>
<dbReference type="EMBL" id="LAZR01000020">
    <property type="protein sequence ID" value="KKO05071.1"/>
    <property type="molecule type" value="Genomic_DNA"/>
</dbReference>
<accession>A0A0F9VIX9</accession>
<organism evidence="2">
    <name type="scientific">marine sediment metagenome</name>
    <dbReference type="NCBI Taxonomy" id="412755"/>
    <lineage>
        <taxon>unclassified sequences</taxon>
        <taxon>metagenomes</taxon>
        <taxon>ecological metagenomes</taxon>
    </lineage>
</organism>
<dbReference type="Pfam" id="PF09527">
    <property type="entry name" value="ATPase_gene1"/>
    <property type="match status" value="1"/>
</dbReference>
<sequence length="84" mass="9498">MKAINHLMVMDPQKPRNDNSELLRNAASLSGVAIQMGVTIFLGNLLGEWLDQKFEKTFLEDTFTLLAVFLSIYLVIKKVMALNK</sequence>
<evidence type="ECO:0000256" key="1">
    <source>
        <dbReference type="SAM" id="Phobius"/>
    </source>
</evidence>
<feature type="transmembrane region" description="Helical" evidence="1">
    <location>
        <begin position="26"/>
        <end position="46"/>
    </location>
</feature>
<evidence type="ECO:0000313" key="2">
    <source>
        <dbReference type="EMBL" id="KKO05071.1"/>
    </source>
</evidence>
<proteinExistence type="predicted"/>
<protein>
    <recommendedName>
        <fullName evidence="3">AtpZ/AtpI family protein</fullName>
    </recommendedName>
</protein>
<comment type="caution">
    <text evidence="2">The sequence shown here is derived from an EMBL/GenBank/DDBJ whole genome shotgun (WGS) entry which is preliminary data.</text>
</comment>
<feature type="transmembrane region" description="Helical" evidence="1">
    <location>
        <begin position="58"/>
        <end position="76"/>
    </location>
</feature>
<name>A0A0F9VIX9_9ZZZZ</name>
<reference evidence="2" key="1">
    <citation type="journal article" date="2015" name="Nature">
        <title>Complex archaea that bridge the gap between prokaryotes and eukaryotes.</title>
        <authorList>
            <person name="Spang A."/>
            <person name="Saw J.H."/>
            <person name="Jorgensen S.L."/>
            <person name="Zaremba-Niedzwiedzka K."/>
            <person name="Martijn J."/>
            <person name="Lind A.E."/>
            <person name="van Eijk R."/>
            <person name="Schleper C."/>
            <person name="Guy L."/>
            <person name="Ettema T.J."/>
        </authorList>
    </citation>
    <scope>NUCLEOTIDE SEQUENCE</scope>
</reference>
<keyword evidence="1" id="KW-0472">Membrane</keyword>
<evidence type="ECO:0008006" key="3">
    <source>
        <dbReference type="Google" id="ProtNLM"/>
    </source>
</evidence>